<dbReference type="InterPro" id="IPR010982">
    <property type="entry name" value="Lambda_DNA-bd_dom_sf"/>
</dbReference>
<gene>
    <name evidence="3" type="ORF">DMH04_35995</name>
</gene>
<reference evidence="3 4" key="1">
    <citation type="submission" date="2018-05" db="EMBL/GenBank/DDBJ databases">
        <title>Evolution of GPA BGCs.</title>
        <authorList>
            <person name="Waglechner N."/>
            <person name="Wright G.D."/>
        </authorList>
    </citation>
    <scope>NUCLEOTIDE SEQUENCE [LARGE SCALE GENOMIC DNA]</scope>
    <source>
        <strain evidence="3 4">A82846</strain>
    </source>
</reference>
<dbReference type="InterPro" id="IPR001387">
    <property type="entry name" value="Cro/C1-type_HTH"/>
</dbReference>
<dbReference type="GO" id="GO:0003677">
    <property type="term" value="F:DNA binding"/>
    <property type="evidence" value="ECO:0007669"/>
    <property type="project" value="InterPro"/>
</dbReference>
<dbReference type="InterPro" id="IPR011990">
    <property type="entry name" value="TPR-like_helical_dom_sf"/>
</dbReference>
<organism evidence="3 4">
    <name type="scientific">Kibdelosporangium aridum</name>
    <dbReference type="NCBI Taxonomy" id="2030"/>
    <lineage>
        <taxon>Bacteria</taxon>
        <taxon>Bacillati</taxon>
        <taxon>Actinomycetota</taxon>
        <taxon>Actinomycetes</taxon>
        <taxon>Pseudonocardiales</taxon>
        <taxon>Pseudonocardiaceae</taxon>
        <taxon>Kibdelosporangium</taxon>
    </lineage>
</organism>
<dbReference type="EMBL" id="QHKI01000043">
    <property type="protein sequence ID" value="RSM76727.1"/>
    <property type="molecule type" value="Genomic_DNA"/>
</dbReference>
<dbReference type="PROSITE" id="PS50943">
    <property type="entry name" value="HTH_CROC1"/>
    <property type="match status" value="1"/>
</dbReference>
<feature type="domain" description="HTH cro/C1-type" evidence="2">
    <location>
        <begin position="79"/>
        <end position="134"/>
    </location>
</feature>
<dbReference type="CDD" id="cd00093">
    <property type="entry name" value="HTH_XRE"/>
    <property type="match status" value="1"/>
</dbReference>
<dbReference type="Gene3D" id="1.10.260.40">
    <property type="entry name" value="lambda repressor-like DNA-binding domains"/>
    <property type="match status" value="1"/>
</dbReference>
<feature type="region of interest" description="Disordered" evidence="1">
    <location>
        <begin position="30"/>
        <end position="58"/>
    </location>
</feature>
<evidence type="ECO:0000259" key="2">
    <source>
        <dbReference type="PROSITE" id="PS50943"/>
    </source>
</evidence>
<sequence>MRTDDAPPVVLSNPVLGREQGAEFLEMKQQLGGRTSAHGGVDTTPRRSGRAGAPTRPDEFWDAAPMRAAAAERHFGQLLREYRRASNVGQAEVAQWLGVSQGQISRIERDRSQVHDLDKLERWAKALKIPQRLLWFQLSGSRQTEFAGGEGGFNALRTVSRPDEQVGLGMRQLFRWLGNEATDEPEAPTENVFRAAAESYLRGGWYAFDEGEVALGSQRMRIALNLSRRSGEQALSAEILAALSFQSLFHGTLESAVPVIRMAEQAAEKTGLTLLRVEVASMAASCYAMMGDRDTCLQVLRKAEKSLETVNSSEPTDRLYLASGCALSFRFLGWPREAEGFARTAVKLSERWPGVRLCTRTLLASALADQRKVEEACATTSQVVPRVAPIRPVRDQVCLTSVVRRLSKYGDDISVRTLYSQLAGVGVAVPRIG</sequence>
<dbReference type="Proteomes" id="UP000287547">
    <property type="component" value="Unassembled WGS sequence"/>
</dbReference>
<evidence type="ECO:0000313" key="3">
    <source>
        <dbReference type="EMBL" id="RSM76727.1"/>
    </source>
</evidence>
<dbReference type="AlphaFoldDB" id="A0A428YZI6"/>
<protein>
    <recommendedName>
        <fullName evidence="2">HTH cro/C1-type domain-containing protein</fullName>
    </recommendedName>
</protein>
<evidence type="ECO:0000256" key="1">
    <source>
        <dbReference type="SAM" id="MobiDB-lite"/>
    </source>
</evidence>
<dbReference type="RefSeq" id="WP_125727955.1">
    <property type="nucleotide sequence ID" value="NZ_QHKI01000043.1"/>
</dbReference>
<dbReference type="SUPFAM" id="SSF48452">
    <property type="entry name" value="TPR-like"/>
    <property type="match status" value="1"/>
</dbReference>
<dbReference type="Pfam" id="PF13560">
    <property type="entry name" value="HTH_31"/>
    <property type="match status" value="1"/>
</dbReference>
<dbReference type="SMART" id="SM00530">
    <property type="entry name" value="HTH_XRE"/>
    <property type="match status" value="1"/>
</dbReference>
<dbReference type="SUPFAM" id="SSF47413">
    <property type="entry name" value="lambda repressor-like DNA-binding domains"/>
    <property type="match status" value="1"/>
</dbReference>
<dbReference type="OrthoDB" id="3213425at2"/>
<evidence type="ECO:0000313" key="4">
    <source>
        <dbReference type="Proteomes" id="UP000287547"/>
    </source>
</evidence>
<accession>A0A428YZI6</accession>
<comment type="caution">
    <text evidence="3">The sequence shown here is derived from an EMBL/GenBank/DDBJ whole genome shotgun (WGS) entry which is preliminary data.</text>
</comment>
<name>A0A428YZI6_KIBAR</name>
<proteinExistence type="predicted"/>